<dbReference type="Gene3D" id="3.90.180.10">
    <property type="entry name" value="Medium-chain alcohol dehydrogenases, catalytic domain"/>
    <property type="match status" value="1"/>
</dbReference>
<accession>X1NLK7</accession>
<proteinExistence type="predicted"/>
<dbReference type="InterPro" id="IPR011032">
    <property type="entry name" value="GroES-like_sf"/>
</dbReference>
<gene>
    <name evidence="1" type="ORF">S06H3_33078</name>
</gene>
<dbReference type="AlphaFoldDB" id="X1NLK7"/>
<evidence type="ECO:0000313" key="1">
    <source>
        <dbReference type="EMBL" id="GAI19564.1"/>
    </source>
</evidence>
<organism evidence="1">
    <name type="scientific">marine sediment metagenome</name>
    <dbReference type="NCBI Taxonomy" id="412755"/>
    <lineage>
        <taxon>unclassified sequences</taxon>
        <taxon>metagenomes</taxon>
        <taxon>ecological metagenomes</taxon>
    </lineage>
</organism>
<sequence length="38" mass="4240">MRAAVYYRNDNIRLEEMPTPQIGPGELLLKVSMCGICG</sequence>
<protein>
    <submittedName>
        <fullName evidence="1">Uncharacterized protein</fullName>
    </submittedName>
</protein>
<reference evidence="1" key="1">
    <citation type="journal article" date="2014" name="Front. Microbiol.">
        <title>High frequency of phylogenetically diverse reductive dehalogenase-homologous genes in deep subseafloor sedimentary metagenomes.</title>
        <authorList>
            <person name="Kawai M."/>
            <person name="Futagami T."/>
            <person name="Toyoda A."/>
            <person name="Takaki Y."/>
            <person name="Nishi S."/>
            <person name="Hori S."/>
            <person name="Arai W."/>
            <person name="Tsubouchi T."/>
            <person name="Morono Y."/>
            <person name="Uchiyama I."/>
            <person name="Ito T."/>
            <person name="Fujiyama A."/>
            <person name="Inagaki F."/>
            <person name="Takami H."/>
        </authorList>
    </citation>
    <scope>NUCLEOTIDE SEQUENCE</scope>
    <source>
        <strain evidence="1">Expedition CK06-06</strain>
    </source>
</reference>
<dbReference type="EMBL" id="BARV01019720">
    <property type="protein sequence ID" value="GAI19564.1"/>
    <property type="molecule type" value="Genomic_DNA"/>
</dbReference>
<name>X1NLK7_9ZZZZ</name>
<comment type="caution">
    <text evidence="1">The sequence shown here is derived from an EMBL/GenBank/DDBJ whole genome shotgun (WGS) entry which is preliminary data.</text>
</comment>
<feature type="non-terminal residue" evidence="1">
    <location>
        <position position="38"/>
    </location>
</feature>
<dbReference type="SUPFAM" id="SSF50129">
    <property type="entry name" value="GroES-like"/>
    <property type="match status" value="1"/>
</dbReference>